<reference evidence="2 3" key="1">
    <citation type="journal article" date="2020" name="ISME J.">
        <title>Uncovering the hidden diversity of litter-decomposition mechanisms in mushroom-forming fungi.</title>
        <authorList>
            <person name="Floudas D."/>
            <person name="Bentzer J."/>
            <person name="Ahren D."/>
            <person name="Johansson T."/>
            <person name="Persson P."/>
            <person name="Tunlid A."/>
        </authorList>
    </citation>
    <scope>NUCLEOTIDE SEQUENCE [LARGE SCALE GENOMIC DNA]</scope>
    <source>
        <strain evidence="2 3">CBS 101986</strain>
    </source>
</reference>
<dbReference type="OrthoDB" id="2430343at2759"/>
<dbReference type="GO" id="GO:0140580">
    <property type="term" value="F:mitochondrion autophagosome adaptor activity"/>
    <property type="evidence" value="ECO:0007669"/>
    <property type="project" value="InterPro"/>
</dbReference>
<dbReference type="EMBL" id="JAACJJ010000057">
    <property type="protein sequence ID" value="KAF5310873.1"/>
    <property type="molecule type" value="Genomic_DNA"/>
</dbReference>
<sequence>MASTHKDRPRRHHEDRPRLPDIPDLRFEYSYVRSVRRFVQVERVSQPQSAEQEEYEAVDALHHQEKSGEVSLRPPSEVITVQWGKVFWVTIRDQVISPFVQGTLWALASYYLSPVSAQVGSRLGTYVHQKLPSKEGMGISWLRNKMQSVGLSRKNI</sequence>
<keyword evidence="3" id="KW-1185">Reference proteome</keyword>
<dbReference type="GO" id="GO:0000423">
    <property type="term" value="P:mitophagy"/>
    <property type="evidence" value="ECO:0007669"/>
    <property type="project" value="InterPro"/>
</dbReference>
<evidence type="ECO:0000313" key="2">
    <source>
        <dbReference type="EMBL" id="KAF5310873.1"/>
    </source>
</evidence>
<proteinExistence type="predicted"/>
<gene>
    <name evidence="2" type="ORF">D9619_007877</name>
</gene>
<organism evidence="2 3">
    <name type="scientific">Psilocybe cf. subviscida</name>
    <dbReference type="NCBI Taxonomy" id="2480587"/>
    <lineage>
        <taxon>Eukaryota</taxon>
        <taxon>Fungi</taxon>
        <taxon>Dikarya</taxon>
        <taxon>Basidiomycota</taxon>
        <taxon>Agaricomycotina</taxon>
        <taxon>Agaricomycetes</taxon>
        <taxon>Agaricomycetidae</taxon>
        <taxon>Agaricales</taxon>
        <taxon>Agaricineae</taxon>
        <taxon>Strophariaceae</taxon>
        <taxon>Psilocybe</taxon>
    </lineage>
</organism>
<dbReference type="PANTHER" id="PTHR38699">
    <property type="entry name" value="CHROMOSOME 1, WHOLE GENOME SHOTGUN SEQUENCE"/>
    <property type="match status" value="1"/>
</dbReference>
<dbReference type="AlphaFoldDB" id="A0A8H5ESY0"/>
<feature type="region of interest" description="Disordered" evidence="1">
    <location>
        <begin position="1"/>
        <end position="21"/>
    </location>
</feature>
<accession>A0A8H5ESY0</accession>
<protein>
    <submittedName>
        <fullName evidence="2">Uncharacterized protein</fullName>
    </submittedName>
</protein>
<dbReference type="Proteomes" id="UP000567179">
    <property type="component" value="Unassembled WGS sequence"/>
</dbReference>
<evidence type="ECO:0000313" key="3">
    <source>
        <dbReference type="Proteomes" id="UP000567179"/>
    </source>
</evidence>
<name>A0A8H5ESY0_9AGAR</name>
<comment type="caution">
    <text evidence="2">The sequence shown here is derived from an EMBL/GenBank/DDBJ whole genome shotgun (WGS) entry which is preliminary data.</text>
</comment>
<evidence type="ECO:0000256" key="1">
    <source>
        <dbReference type="SAM" id="MobiDB-lite"/>
    </source>
</evidence>
<dbReference type="PANTHER" id="PTHR38699:SF1">
    <property type="entry name" value="MITOPHAGY RECEPTOR ATG43"/>
    <property type="match status" value="1"/>
</dbReference>
<dbReference type="InterPro" id="IPR013898">
    <property type="entry name" value="Atg43"/>
</dbReference>